<dbReference type="InterPro" id="IPR011990">
    <property type="entry name" value="TPR-like_helical_dom_sf"/>
</dbReference>
<sequence>MDVEEEFLEQLAIADAKANVEFSSSLLTYYLKQLIHVHGVSGSDVIDMATAAKQALRSWNELFPTLAEESAWIQEHFARARNYCSRPRHAPFNKDAYERIMETFGHIARFLELPQVSNSFLQRLTKPFSYSPRSKKKNKPNKWLAWKEQGNIHYQNREFELATQQYTQALWHAPKEFTLYSNRALCELQLKKYELARQDAIDALHISEPTTKLYRILSEALVGLHCYHDALMECEKGLQLDANDPILLNRSKYCVHVEEEMEWQTQVAHAGVASAQLELGKKYAFGHRGYHRDEEKAKFWLSKVNMPVKDIEAMLSFGKIMLEYEREHGGDHELSLESRQHRFCYLLLDTFKPTNAHMPYWRIVEQHFRVSADRDLPGAVAKYAYCLRHGIGTPIDGNKAREIVQSKEWDSDLQSQRKNDDSNEAEDSEFMDVAETFFRSAWDSLQKNDISSAVADLQEVLDIDDEPSIYVTFSSLVLAWIKRFDEEQFIAMLSKKNWLVLFEMEMLHLINEGDEMYTHQLYAKAIEFYTRVITWGDVIAGLLKVQVHEHKDPGLCMTLSHIRWKRALASFHLGYYESVAEDMEAALLCNRQSIEYYRLWAKALLLDEDYDTAVDVCDDGLMLDPHDAELLATQEDAEAYL</sequence>
<dbReference type="Gene3D" id="1.25.40.10">
    <property type="entry name" value="Tetratricopeptide repeat domain"/>
    <property type="match status" value="3"/>
</dbReference>
<dbReference type="STRING" id="74557.A0A1V9ZZQ7"/>
<dbReference type="AlphaFoldDB" id="A0A1V9ZZQ7"/>
<dbReference type="OrthoDB" id="71226at2759"/>
<proteinExistence type="predicted"/>
<comment type="caution">
    <text evidence="3">The sequence shown here is derived from an EMBL/GenBank/DDBJ whole genome shotgun (WGS) entry which is preliminary data.</text>
</comment>
<dbReference type="EMBL" id="JNBS01000891">
    <property type="protein sequence ID" value="OQS03449.1"/>
    <property type="molecule type" value="Genomic_DNA"/>
</dbReference>
<evidence type="ECO:0000313" key="4">
    <source>
        <dbReference type="Proteomes" id="UP000243217"/>
    </source>
</evidence>
<accession>A0A1V9ZZQ7</accession>
<feature type="compositionally biased region" description="Basic and acidic residues" evidence="2">
    <location>
        <begin position="408"/>
        <end position="421"/>
    </location>
</feature>
<dbReference type="GO" id="GO:0051879">
    <property type="term" value="F:Hsp90 protein binding"/>
    <property type="evidence" value="ECO:0007669"/>
    <property type="project" value="TreeGrafter"/>
</dbReference>
<evidence type="ECO:0000256" key="1">
    <source>
        <dbReference type="PROSITE-ProRule" id="PRU00339"/>
    </source>
</evidence>
<dbReference type="InterPro" id="IPR019734">
    <property type="entry name" value="TPR_rpt"/>
</dbReference>
<evidence type="ECO:0000256" key="2">
    <source>
        <dbReference type="SAM" id="MobiDB-lite"/>
    </source>
</evidence>
<dbReference type="PANTHER" id="PTHR46035">
    <property type="entry name" value="TETRATRICOPEPTIDE REPEAT PROTEIN 4"/>
    <property type="match status" value="1"/>
</dbReference>
<dbReference type="SMART" id="SM00028">
    <property type="entry name" value="TPR"/>
    <property type="match status" value="5"/>
</dbReference>
<dbReference type="GO" id="GO:0005634">
    <property type="term" value="C:nucleus"/>
    <property type="evidence" value="ECO:0007669"/>
    <property type="project" value="TreeGrafter"/>
</dbReference>
<gene>
    <name evidence="3" type="ORF">THRCLA_04247</name>
</gene>
<dbReference type="SUPFAM" id="SSF81901">
    <property type="entry name" value="HCP-like"/>
    <property type="match status" value="1"/>
</dbReference>
<dbReference type="PANTHER" id="PTHR46035:SF1">
    <property type="entry name" value="TETRATRICOPEPTIDE REPEAT PROTEIN 4"/>
    <property type="match status" value="1"/>
</dbReference>
<keyword evidence="4" id="KW-1185">Reference proteome</keyword>
<dbReference type="GO" id="GO:0030544">
    <property type="term" value="F:Hsp70 protein binding"/>
    <property type="evidence" value="ECO:0007669"/>
    <property type="project" value="TreeGrafter"/>
</dbReference>
<feature type="repeat" description="TPR" evidence="1">
    <location>
        <begin position="143"/>
        <end position="176"/>
    </location>
</feature>
<name>A0A1V9ZZQ7_9STRA</name>
<dbReference type="GO" id="GO:0005829">
    <property type="term" value="C:cytosol"/>
    <property type="evidence" value="ECO:0007669"/>
    <property type="project" value="TreeGrafter"/>
</dbReference>
<evidence type="ECO:0000313" key="3">
    <source>
        <dbReference type="EMBL" id="OQS03449.1"/>
    </source>
</evidence>
<dbReference type="Proteomes" id="UP000243217">
    <property type="component" value="Unassembled WGS sequence"/>
</dbReference>
<dbReference type="PROSITE" id="PS50005">
    <property type="entry name" value="TPR"/>
    <property type="match status" value="1"/>
</dbReference>
<reference evidence="3 4" key="1">
    <citation type="journal article" date="2014" name="Genome Biol. Evol.">
        <title>The secreted proteins of Achlya hypogyna and Thraustotheca clavata identify the ancestral oomycete secretome and reveal gene acquisitions by horizontal gene transfer.</title>
        <authorList>
            <person name="Misner I."/>
            <person name="Blouin N."/>
            <person name="Leonard G."/>
            <person name="Richards T.A."/>
            <person name="Lane C.E."/>
        </authorList>
    </citation>
    <scope>NUCLEOTIDE SEQUENCE [LARGE SCALE GENOMIC DNA]</scope>
    <source>
        <strain evidence="3 4">ATCC 34112</strain>
    </source>
</reference>
<protein>
    <submittedName>
        <fullName evidence="3">Uncharacterized protein</fullName>
    </submittedName>
</protein>
<keyword evidence="1" id="KW-0802">TPR repeat</keyword>
<feature type="region of interest" description="Disordered" evidence="2">
    <location>
        <begin position="408"/>
        <end position="428"/>
    </location>
</feature>
<organism evidence="3 4">
    <name type="scientific">Thraustotheca clavata</name>
    <dbReference type="NCBI Taxonomy" id="74557"/>
    <lineage>
        <taxon>Eukaryota</taxon>
        <taxon>Sar</taxon>
        <taxon>Stramenopiles</taxon>
        <taxon>Oomycota</taxon>
        <taxon>Saprolegniomycetes</taxon>
        <taxon>Saprolegniales</taxon>
        <taxon>Achlyaceae</taxon>
        <taxon>Thraustotheca</taxon>
    </lineage>
</organism>
<dbReference type="GO" id="GO:0006457">
    <property type="term" value="P:protein folding"/>
    <property type="evidence" value="ECO:0007669"/>
    <property type="project" value="TreeGrafter"/>
</dbReference>
<dbReference type="SUPFAM" id="SSF48452">
    <property type="entry name" value="TPR-like"/>
    <property type="match status" value="2"/>
</dbReference>